<feature type="domain" description="CCHC-type" evidence="2">
    <location>
        <begin position="153"/>
        <end position="168"/>
    </location>
</feature>
<dbReference type="SUPFAM" id="SSF57756">
    <property type="entry name" value="Retrovirus zinc finger-like domains"/>
    <property type="match status" value="1"/>
</dbReference>
<dbReference type="PANTHER" id="PTHR42648:SF28">
    <property type="entry name" value="TRANSPOSON-ENCODED PROTEIN WITH RIBONUCLEASE H-LIKE AND RETROVIRUS ZINC FINGER-LIKE DOMAINS"/>
    <property type="match status" value="1"/>
</dbReference>
<dbReference type="GO" id="GO:0003676">
    <property type="term" value="F:nucleic acid binding"/>
    <property type="evidence" value="ECO:0007669"/>
    <property type="project" value="InterPro"/>
</dbReference>
<dbReference type="InterPro" id="IPR036397">
    <property type="entry name" value="RNaseH_sf"/>
</dbReference>
<evidence type="ECO:0000256" key="1">
    <source>
        <dbReference type="PROSITE-ProRule" id="PRU00047"/>
    </source>
</evidence>
<dbReference type="Gene3D" id="4.10.60.10">
    <property type="entry name" value="Zinc finger, CCHC-type"/>
    <property type="match status" value="1"/>
</dbReference>
<dbReference type="InterPro" id="IPR001584">
    <property type="entry name" value="Integrase_cat-core"/>
</dbReference>
<dbReference type="PANTHER" id="PTHR42648">
    <property type="entry name" value="TRANSPOSASE, PUTATIVE-RELATED"/>
    <property type="match status" value="1"/>
</dbReference>
<dbReference type="SMART" id="SM00343">
    <property type="entry name" value="ZnF_C2HC"/>
    <property type="match status" value="1"/>
</dbReference>
<evidence type="ECO:0000313" key="5">
    <source>
        <dbReference type="Proteomes" id="UP000257109"/>
    </source>
</evidence>
<dbReference type="GO" id="GO:0015074">
    <property type="term" value="P:DNA integration"/>
    <property type="evidence" value="ECO:0007669"/>
    <property type="project" value="InterPro"/>
</dbReference>
<keyword evidence="5" id="KW-1185">Reference proteome</keyword>
<dbReference type="InterPro" id="IPR001878">
    <property type="entry name" value="Znf_CCHC"/>
</dbReference>
<dbReference type="PROSITE" id="PS50158">
    <property type="entry name" value="ZF_CCHC"/>
    <property type="match status" value="1"/>
</dbReference>
<comment type="caution">
    <text evidence="4">The sequence shown here is derived from an EMBL/GenBank/DDBJ whole genome shotgun (WGS) entry which is preliminary data.</text>
</comment>
<dbReference type="Proteomes" id="UP000257109">
    <property type="component" value="Unassembled WGS sequence"/>
</dbReference>
<keyword evidence="1" id="KW-0862">Zinc</keyword>
<proteinExistence type="predicted"/>
<evidence type="ECO:0000259" key="3">
    <source>
        <dbReference type="PROSITE" id="PS50994"/>
    </source>
</evidence>
<protein>
    <recommendedName>
        <fullName evidence="6">Retrovirus-related Pol polyprotein from transposon TNT 1-94</fullName>
    </recommendedName>
</protein>
<evidence type="ECO:0008006" key="6">
    <source>
        <dbReference type="Google" id="ProtNLM"/>
    </source>
</evidence>
<dbReference type="GO" id="GO:0008270">
    <property type="term" value="F:zinc ion binding"/>
    <property type="evidence" value="ECO:0007669"/>
    <property type="project" value="UniProtKB-KW"/>
</dbReference>
<dbReference type="SUPFAM" id="SSF53098">
    <property type="entry name" value="Ribonuclease H-like"/>
    <property type="match status" value="1"/>
</dbReference>
<dbReference type="OrthoDB" id="1929566at2759"/>
<reference evidence="4" key="1">
    <citation type="submission" date="2018-05" db="EMBL/GenBank/DDBJ databases">
        <title>Draft genome of Mucuna pruriens seed.</title>
        <authorList>
            <person name="Nnadi N.E."/>
            <person name="Vos R."/>
            <person name="Hasami M.H."/>
            <person name="Devisetty U.K."/>
            <person name="Aguiy J.C."/>
        </authorList>
    </citation>
    <scope>NUCLEOTIDE SEQUENCE [LARGE SCALE GENOMIC DNA]</scope>
    <source>
        <strain evidence="4">JCA_2017</strain>
    </source>
</reference>
<gene>
    <name evidence="4" type="ORF">CR513_21307</name>
</gene>
<dbReference type="EMBL" id="QJKJ01003976">
    <property type="protein sequence ID" value="RDX96076.1"/>
    <property type="molecule type" value="Genomic_DNA"/>
</dbReference>
<feature type="non-terminal residue" evidence="4">
    <location>
        <position position="1"/>
    </location>
</feature>
<organism evidence="4 5">
    <name type="scientific">Mucuna pruriens</name>
    <name type="common">Velvet bean</name>
    <name type="synonym">Dolichos pruriens</name>
    <dbReference type="NCBI Taxonomy" id="157652"/>
    <lineage>
        <taxon>Eukaryota</taxon>
        <taxon>Viridiplantae</taxon>
        <taxon>Streptophyta</taxon>
        <taxon>Embryophyta</taxon>
        <taxon>Tracheophyta</taxon>
        <taxon>Spermatophyta</taxon>
        <taxon>Magnoliopsida</taxon>
        <taxon>eudicotyledons</taxon>
        <taxon>Gunneridae</taxon>
        <taxon>Pentapetalae</taxon>
        <taxon>rosids</taxon>
        <taxon>fabids</taxon>
        <taxon>Fabales</taxon>
        <taxon>Fabaceae</taxon>
        <taxon>Papilionoideae</taxon>
        <taxon>50 kb inversion clade</taxon>
        <taxon>NPAAA clade</taxon>
        <taxon>indigoferoid/millettioid clade</taxon>
        <taxon>Phaseoleae</taxon>
        <taxon>Mucuna</taxon>
    </lineage>
</organism>
<accession>A0A371H054</accession>
<dbReference type="Pfam" id="PF14223">
    <property type="entry name" value="Retrotran_gag_2"/>
    <property type="match status" value="1"/>
</dbReference>
<keyword evidence="1" id="KW-0479">Metal-binding</keyword>
<dbReference type="InterPro" id="IPR036875">
    <property type="entry name" value="Znf_CCHC_sf"/>
</dbReference>
<evidence type="ECO:0000259" key="2">
    <source>
        <dbReference type="PROSITE" id="PS50158"/>
    </source>
</evidence>
<dbReference type="Gene3D" id="3.30.420.10">
    <property type="entry name" value="Ribonuclease H-like superfamily/Ribonuclease H"/>
    <property type="match status" value="1"/>
</dbReference>
<dbReference type="AlphaFoldDB" id="A0A371H054"/>
<dbReference type="InterPro" id="IPR039537">
    <property type="entry name" value="Retrotran_Ty1/copia-like"/>
</dbReference>
<sequence length="378" mass="44667">MLWVEKSIPTMDLEEIEQFISKNKKAERSNLFAKLITMKYKGKENIREYIMEMSNLTAKLKSLKLEIAEDLVLISLLAHFGQFKVSYNTQKEKWSLNELISHCVQEEEKLQRDRTKNARLVLTSQNKKRKNIKGVAEGSSQRKKLKKNEEFTCYFCKKSGHMKKQCPKYAAWCIKKASWNEQQYFITLIDDDYRYGYLYLIHEKSQTLYVFKSFKAEIELQLGKKSKPVKSDRGDEYYGRYDESREQLTRPFALFLRECGIVPQYTMPSKPSMNGVAERQNRTLKDMVRNTTPVIRDNVQTIVPDIVPEQDYDETFPQTPIEQPQQPQEVPLRRSIRERRHIILDDYIVFCQAMQSSNSKKWINAMKDELKSMQDNEV</sequence>
<feature type="domain" description="Integrase catalytic" evidence="3">
    <location>
        <begin position="163"/>
        <end position="335"/>
    </location>
</feature>
<dbReference type="Pfam" id="PF00098">
    <property type="entry name" value="zf-CCHC"/>
    <property type="match status" value="1"/>
</dbReference>
<dbReference type="InterPro" id="IPR012337">
    <property type="entry name" value="RNaseH-like_sf"/>
</dbReference>
<name>A0A371H054_MUCPR</name>
<evidence type="ECO:0000313" key="4">
    <source>
        <dbReference type="EMBL" id="RDX96076.1"/>
    </source>
</evidence>
<dbReference type="PROSITE" id="PS50994">
    <property type="entry name" value="INTEGRASE"/>
    <property type="match status" value="1"/>
</dbReference>
<keyword evidence="1" id="KW-0863">Zinc-finger</keyword>